<evidence type="ECO:0000313" key="5">
    <source>
        <dbReference type="Proteomes" id="UP000483293"/>
    </source>
</evidence>
<feature type="transmembrane region" description="Helical" evidence="2">
    <location>
        <begin position="167"/>
        <end position="191"/>
    </location>
</feature>
<accession>A0A6L9STB9</accession>
<keyword evidence="4" id="KW-0540">Nuclease</keyword>
<feature type="compositionally biased region" description="Gly residues" evidence="1">
    <location>
        <begin position="45"/>
        <end position="56"/>
    </location>
</feature>
<dbReference type="AlphaFoldDB" id="A0A6L9STB9"/>
<dbReference type="InterPro" id="IPR036691">
    <property type="entry name" value="Endo/exonu/phosph_ase_sf"/>
</dbReference>
<dbReference type="Proteomes" id="UP000483293">
    <property type="component" value="Unassembled WGS sequence"/>
</dbReference>
<sequence>MRPRAVRLHASKGRAVAKRNRSEYLTRDEARADARRELLARAGAKSGGGGRSGGSSGKSSGRKPSAGRSSGGKTRSGSSGRPGVRSASKPTVRSTSKSGARSGRGGGRGGAAGRGGSSGRGRSGSSAAVLAKGGARRHRVLGVFAAACAALSAIAVAARALPSAWQALPFVPILVSATPWFALLAVIALMGAIASRRFLVALVAVAAFAVNVWWQYPFFHPTTALTPAADAAVGQAHAVTGDAYARVMTCNVYKGHADARAIVDTVRDERVEVLALQETTDAFVSALEEAGIGDYLPYAKVSSSDGVYGNGLWSASPLISPSDDDVNSSASFMPGGTVAFAGGVKVRFVSVHTTAPVPGYWGRWRRSLDELAAMRAHTDTRYVFMGDFNATYDHAPFRGFLGDRFRDAARMGGHGFTFTWPADRGLLPPVFAGIDHVVVDRDVAAGRTETVRIPGTDHRALLATLGVA</sequence>
<keyword evidence="4" id="KW-0255">Endonuclease</keyword>
<evidence type="ECO:0000259" key="3">
    <source>
        <dbReference type="Pfam" id="PF03372"/>
    </source>
</evidence>
<keyword evidence="5" id="KW-1185">Reference proteome</keyword>
<comment type="caution">
    <text evidence="4">The sequence shown here is derived from an EMBL/GenBank/DDBJ whole genome shotgun (WGS) entry which is preliminary data.</text>
</comment>
<evidence type="ECO:0000313" key="4">
    <source>
        <dbReference type="EMBL" id="NEG55856.1"/>
    </source>
</evidence>
<dbReference type="EMBL" id="WHZV01000008">
    <property type="protein sequence ID" value="NEG55856.1"/>
    <property type="molecule type" value="Genomic_DNA"/>
</dbReference>
<dbReference type="GO" id="GO:0004519">
    <property type="term" value="F:endonuclease activity"/>
    <property type="evidence" value="ECO:0007669"/>
    <property type="project" value="UniProtKB-KW"/>
</dbReference>
<proteinExistence type="predicted"/>
<feature type="transmembrane region" description="Helical" evidence="2">
    <location>
        <begin position="198"/>
        <end position="216"/>
    </location>
</feature>
<keyword evidence="2" id="KW-0812">Transmembrane</keyword>
<dbReference type="GO" id="GO:0004527">
    <property type="term" value="F:exonuclease activity"/>
    <property type="evidence" value="ECO:0007669"/>
    <property type="project" value="UniProtKB-KW"/>
</dbReference>
<keyword evidence="2" id="KW-1133">Transmembrane helix</keyword>
<keyword evidence="2" id="KW-0472">Membrane</keyword>
<feature type="compositionally biased region" description="Low complexity" evidence="1">
    <location>
        <begin position="57"/>
        <end position="88"/>
    </location>
</feature>
<dbReference type="InterPro" id="IPR005135">
    <property type="entry name" value="Endo/exonuclease/phosphatase"/>
</dbReference>
<feature type="domain" description="Endonuclease/exonuclease/phosphatase" evidence="3">
    <location>
        <begin position="248"/>
        <end position="458"/>
    </location>
</feature>
<feature type="compositionally biased region" description="Basic residues" evidence="1">
    <location>
        <begin position="1"/>
        <end position="19"/>
    </location>
</feature>
<feature type="region of interest" description="Disordered" evidence="1">
    <location>
        <begin position="1"/>
        <end position="126"/>
    </location>
</feature>
<feature type="compositionally biased region" description="Gly residues" evidence="1">
    <location>
        <begin position="102"/>
        <end position="122"/>
    </location>
</feature>
<dbReference type="SUPFAM" id="SSF56219">
    <property type="entry name" value="DNase I-like"/>
    <property type="match status" value="1"/>
</dbReference>
<feature type="transmembrane region" description="Helical" evidence="2">
    <location>
        <begin position="140"/>
        <end position="161"/>
    </location>
</feature>
<keyword evidence="4" id="KW-0378">Hydrolase</keyword>
<reference evidence="4 5" key="1">
    <citation type="submission" date="2019-10" db="EMBL/GenBank/DDBJ databases">
        <title>Bifidobacterium from non-human primates.</title>
        <authorList>
            <person name="Modesto M."/>
        </authorList>
    </citation>
    <scope>NUCLEOTIDE SEQUENCE [LARGE SCALE GENOMIC DNA]</scope>
    <source>
        <strain evidence="4 5">SMA15</strain>
    </source>
</reference>
<evidence type="ECO:0000256" key="2">
    <source>
        <dbReference type="SAM" id="Phobius"/>
    </source>
</evidence>
<protein>
    <submittedName>
        <fullName evidence="4">Endonuclease/exonuclease/phosphatase family protein</fullName>
    </submittedName>
</protein>
<keyword evidence="4" id="KW-0269">Exonuclease</keyword>
<gene>
    <name evidence="4" type="ORF">GFD21_08840</name>
</gene>
<dbReference type="Gene3D" id="3.60.10.10">
    <property type="entry name" value="Endonuclease/exonuclease/phosphatase"/>
    <property type="match status" value="1"/>
</dbReference>
<name>A0A6L9STB9_9BIFI</name>
<evidence type="ECO:0000256" key="1">
    <source>
        <dbReference type="SAM" id="MobiDB-lite"/>
    </source>
</evidence>
<feature type="compositionally biased region" description="Basic and acidic residues" evidence="1">
    <location>
        <begin position="20"/>
        <end position="39"/>
    </location>
</feature>
<organism evidence="4 5">
    <name type="scientific">Bifidobacterium platyrrhinorum</name>
    <dbReference type="NCBI Taxonomy" id="2661628"/>
    <lineage>
        <taxon>Bacteria</taxon>
        <taxon>Bacillati</taxon>
        <taxon>Actinomycetota</taxon>
        <taxon>Actinomycetes</taxon>
        <taxon>Bifidobacteriales</taxon>
        <taxon>Bifidobacteriaceae</taxon>
        <taxon>Bifidobacterium</taxon>
    </lineage>
</organism>
<dbReference type="Pfam" id="PF03372">
    <property type="entry name" value="Exo_endo_phos"/>
    <property type="match status" value="1"/>
</dbReference>